<feature type="domain" description="Type II/III secretion system secretin-like" evidence="7">
    <location>
        <begin position="246"/>
        <end position="403"/>
    </location>
</feature>
<dbReference type="Pfam" id="PF03958">
    <property type="entry name" value="Secretin_N"/>
    <property type="match status" value="1"/>
</dbReference>
<dbReference type="GO" id="GO:0009279">
    <property type="term" value="C:cell outer membrane"/>
    <property type="evidence" value="ECO:0007669"/>
    <property type="project" value="UniProtKB-SubCell"/>
</dbReference>
<protein>
    <submittedName>
        <fullName evidence="9">Type II secretory pathway protein</fullName>
    </submittedName>
</protein>
<keyword evidence="5" id="KW-0813">Transport</keyword>
<gene>
    <name evidence="9" type="ORF">GNP88_20335</name>
</gene>
<evidence type="ECO:0000259" key="7">
    <source>
        <dbReference type="Pfam" id="PF00263"/>
    </source>
</evidence>
<dbReference type="InterPro" id="IPR005644">
    <property type="entry name" value="NolW-like"/>
</dbReference>
<evidence type="ECO:0000313" key="9">
    <source>
        <dbReference type="EMBL" id="MUK51441.1"/>
    </source>
</evidence>
<keyword evidence="2 6" id="KW-0732">Signal</keyword>
<dbReference type="InterPro" id="IPR038591">
    <property type="entry name" value="NolW-like_sf"/>
</dbReference>
<dbReference type="PANTHER" id="PTHR30332">
    <property type="entry name" value="PROBABLE GENERAL SECRETION PATHWAY PROTEIN D"/>
    <property type="match status" value="1"/>
</dbReference>
<comment type="subcellular location">
    <subcellularLocation>
        <location evidence="5">Cell outer membrane</location>
    </subcellularLocation>
    <subcellularLocation>
        <location evidence="1">Membrane</location>
    </subcellularLocation>
</comment>
<accession>A0A844P7T4</accession>
<evidence type="ECO:0000259" key="8">
    <source>
        <dbReference type="Pfam" id="PF03958"/>
    </source>
</evidence>
<evidence type="ECO:0000256" key="5">
    <source>
        <dbReference type="RuleBase" id="RU004004"/>
    </source>
</evidence>
<proteinExistence type="inferred from homology"/>
<reference evidence="9 10" key="1">
    <citation type="submission" date="2019-11" db="EMBL/GenBank/DDBJ databases">
        <title>Using colonization assays and comparative genomics to discover symbiosis behaviors and factors in Vibrio fischeri.</title>
        <authorList>
            <person name="Bongrand C."/>
            <person name="Moriano-Gutierrez S."/>
            <person name="Arevalo P."/>
            <person name="Mcfall-Ngai M."/>
            <person name="Visick K."/>
            <person name="Polz M.F."/>
            <person name="Ruby E.G."/>
        </authorList>
    </citation>
    <scope>NUCLEOTIDE SEQUENCE [LARGE SCALE GENOMIC DNA]</scope>
    <source>
        <strain evidence="10">emors.4.1</strain>
    </source>
</reference>
<evidence type="ECO:0000256" key="1">
    <source>
        <dbReference type="ARBA" id="ARBA00004370"/>
    </source>
</evidence>
<feature type="domain" description="NolW-like" evidence="8">
    <location>
        <begin position="110"/>
        <end position="183"/>
    </location>
</feature>
<dbReference type="Pfam" id="PF00263">
    <property type="entry name" value="Secretin"/>
    <property type="match status" value="1"/>
</dbReference>
<dbReference type="PRINTS" id="PR00811">
    <property type="entry name" value="BCTERIALGSPD"/>
</dbReference>
<dbReference type="PRINTS" id="PR01032">
    <property type="entry name" value="PHAGEIV"/>
</dbReference>
<dbReference type="EMBL" id="WOBN01000058">
    <property type="protein sequence ID" value="MUK51441.1"/>
    <property type="molecule type" value="Genomic_DNA"/>
</dbReference>
<dbReference type="Proteomes" id="UP000448038">
    <property type="component" value="Unassembled WGS sequence"/>
</dbReference>
<dbReference type="InterPro" id="IPR050810">
    <property type="entry name" value="Bact_Secretion_Sys_Channel"/>
</dbReference>
<dbReference type="InterPro" id="IPR004846">
    <property type="entry name" value="T2SS/T3SS_dom"/>
</dbReference>
<dbReference type="RefSeq" id="WP_155656755.1">
    <property type="nucleotide sequence ID" value="NZ_WOBN01000058.1"/>
</dbReference>
<comment type="similarity">
    <text evidence="4">Belongs to the bacterial secretin family.</text>
</comment>
<keyword evidence="3" id="KW-0472">Membrane</keyword>
<dbReference type="PANTHER" id="PTHR30332:SF24">
    <property type="entry name" value="SECRETIN GSPD-RELATED"/>
    <property type="match status" value="1"/>
</dbReference>
<dbReference type="GO" id="GO:0015627">
    <property type="term" value="C:type II protein secretion system complex"/>
    <property type="evidence" value="ECO:0007669"/>
    <property type="project" value="TreeGrafter"/>
</dbReference>
<dbReference type="InterPro" id="IPR001775">
    <property type="entry name" value="GspD/PilQ"/>
</dbReference>
<evidence type="ECO:0000313" key="10">
    <source>
        <dbReference type="Proteomes" id="UP000448038"/>
    </source>
</evidence>
<dbReference type="Gene3D" id="3.55.50.30">
    <property type="match status" value="1"/>
</dbReference>
<dbReference type="AlphaFoldDB" id="A0A844P7T4"/>
<evidence type="ECO:0000256" key="4">
    <source>
        <dbReference type="RuleBase" id="RU004003"/>
    </source>
</evidence>
<evidence type="ECO:0000256" key="3">
    <source>
        <dbReference type="ARBA" id="ARBA00023136"/>
    </source>
</evidence>
<evidence type="ECO:0000256" key="2">
    <source>
        <dbReference type="ARBA" id="ARBA00022729"/>
    </source>
</evidence>
<dbReference type="Gene3D" id="3.30.1370.120">
    <property type="match status" value="1"/>
</dbReference>
<feature type="chain" id="PRO_5032909258" evidence="6">
    <location>
        <begin position="19"/>
        <end position="404"/>
    </location>
</feature>
<evidence type="ECO:0000256" key="6">
    <source>
        <dbReference type="SAM" id="SignalP"/>
    </source>
</evidence>
<comment type="caution">
    <text evidence="9">The sequence shown here is derived from an EMBL/GenBank/DDBJ whole genome shotgun (WGS) entry which is preliminary data.</text>
</comment>
<feature type="signal peptide" evidence="6">
    <location>
        <begin position="1"/>
        <end position="18"/>
    </location>
</feature>
<sequence length="404" mass="43891">MKVFIALSLLTFSFFSNASTPVQNFETVNAPISDFVRWFSLESGQTIVLGNGVNALVSVNAVGLTRSELAPFFTAVLKAHGYELKKENGFYTVVVNKKSIEPTEPTTAKLYRLSHVRNNSVTQLIQSTLNGSLTQTNTESNQKVNNSSVDVLPTTNAIIVTGTSKQIEILDTLIKAIDRPQRQVFIESVISETEINDAQEIGVDMAYLGSAGFELVSSPIGAFDALNDSHAIYKGGDFTALVKAVYQSQNTKLLSRPNILILDRERGYITVGQNVPFLTSTETSDGGNVTQQIERKDVGVSLTVTPHIIGDDIQLSIKQESSSVSNSAIASDIITNTRTLQTSVKIKNGQTIALGGLISNEEKKSVSGIPLLMDIPWLGELFKSTSTDEVQKELKIIMKITVLN</sequence>
<name>A0A844P7T4_ALIFS</name>
<dbReference type="GO" id="GO:0009306">
    <property type="term" value="P:protein secretion"/>
    <property type="evidence" value="ECO:0007669"/>
    <property type="project" value="InterPro"/>
</dbReference>
<organism evidence="9 10">
    <name type="scientific">Aliivibrio fischeri</name>
    <name type="common">Vibrio fischeri</name>
    <dbReference type="NCBI Taxonomy" id="668"/>
    <lineage>
        <taxon>Bacteria</taxon>
        <taxon>Pseudomonadati</taxon>
        <taxon>Pseudomonadota</taxon>
        <taxon>Gammaproteobacteria</taxon>
        <taxon>Vibrionales</taxon>
        <taxon>Vibrionaceae</taxon>
        <taxon>Aliivibrio</taxon>
    </lineage>
</organism>